<name>A0A8J2SID7_9STRA</name>
<feature type="signal peptide" evidence="2">
    <location>
        <begin position="1"/>
        <end position="17"/>
    </location>
</feature>
<gene>
    <name evidence="3" type="ORF">PECAL_3P26170</name>
</gene>
<reference evidence="3" key="1">
    <citation type="submission" date="2021-11" db="EMBL/GenBank/DDBJ databases">
        <authorList>
            <consortium name="Genoscope - CEA"/>
            <person name="William W."/>
        </authorList>
    </citation>
    <scope>NUCLEOTIDE SEQUENCE</scope>
</reference>
<evidence type="ECO:0000313" key="4">
    <source>
        <dbReference type="Proteomes" id="UP000789595"/>
    </source>
</evidence>
<feature type="region of interest" description="Disordered" evidence="1">
    <location>
        <begin position="191"/>
        <end position="217"/>
    </location>
</feature>
<keyword evidence="4" id="KW-1185">Reference proteome</keyword>
<organism evidence="3 4">
    <name type="scientific">Pelagomonas calceolata</name>
    <dbReference type="NCBI Taxonomy" id="35677"/>
    <lineage>
        <taxon>Eukaryota</taxon>
        <taxon>Sar</taxon>
        <taxon>Stramenopiles</taxon>
        <taxon>Ochrophyta</taxon>
        <taxon>Pelagophyceae</taxon>
        <taxon>Pelagomonadales</taxon>
        <taxon>Pelagomonadaceae</taxon>
        <taxon>Pelagomonas</taxon>
    </lineage>
</organism>
<evidence type="ECO:0000256" key="1">
    <source>
        <dbReference type="SAM" id="MobiDB-lite"/>
    </source>
</evidence>
<proteinExistence type="predicted"/>
<dbReference type="AlphaFoldDB" id="A0A8J2SID7"/>
<evidence type="ECO:0000256" key="2">
    <source>
        <dbReference type="SAM" id="SignalP"/>
    </source>
</evidence>
<feature type="chain" id="PRO_5035215973" evidence="2">
    <location>
        <begin position="18"/>
        <end position="229"/>
    </location>
</feature>
<dbReference type="Proteomes" id="UP000789595">
    <property type="component" value="Unassembled WGS sequence"/>
</dbReference>
<evidence type="ECO:0000313" key="3">
    <source>
        <dbReference type="EMBL" id="CAH0372608.1"/>
    </source>
</evidence>
<protein>
    <submittedName>
        <fullName evidence="3">Uncharacterized protein</fullName>
    </submittedName>
</protein>
<comment type="caution">
    <text evidence="3">The sequence shown here is derived from an EMBL/GenBank/DDBJ whole genome shotgun (WGS) entry which is preliminary data.</text>
</comment>
<accession>A0A8J2SID7</accession>
<sequence length="229" mass="24895">MRLAVVTLVALRARSRAAAPQSRWRPYLDAGTPIKPSQCVLRFVNVPASAVDANAPPSADVYAKWRGDGEVVIVTGRTYPLLQVAVNAGLAFPRGKLKAPYHQDTMADCCLLELEDPDWLDPQHPMYDFMLEQGGRRGRRPVRACDTRVEPPPGCDEMVLDFAIQADVLASGFADPVSRFEGDWEAEFVGGSGGGRQYQKRRPGGRLPPAGEAGFDSTCGVAPWDAVQD</sequence>
<keyword evidence="2" id="KW-0732">Signal</keyword>
<dbReference type="EMBL" id="CAKKNE010000003">
    <property type="protein sequence ID" value="CAH0372608.1"/>
    <property type="molecule type" value="Genomic_DNA"/>
</dbReference>